<evidence type="ECO:0000256" key="1">
    <source>
        <dbReference type="ARBA" id="ARBA00022801"/>
    </source>
</evidence>
<reference evidence="6 7" key="1">
    <citation type="submission" date="2020-08" db="EMBL/GenBank/DDBJ databases">
        <title>Plant Genome Project.</title>
        <authorList>
            <person name="Zhang R.-G."/>
        </authorList>
    </citation>
    <scope>NUCLEOTIDE SEQUENCE [LARGE SCALE GENOMIC DNA]</scope>
    <source>
        <tissue evidence="6">Rhizome</tissue>
    </source>
</reference>
<dbReference type="Gene3D" id="3.90.190.10">
    <property type="entry name" value="Protein tyrosine phosphatase superfamily"/>
    <property type="match status" value="1"/>
</dbReference>
<dbReference type="Proteomes" id="UP000734854">
    <property type="component" value="Unassembled WGS sequence"/>
</dbReference>
<keyword evidence="7" id="KW-1185">Reference proteome</keyword>
<keyword evidence="2" id="KW-0904">Protein phosphatase</keyword>
<organism evidence="6 7">
    <name type="scientific">Zingiber officinale</name>
    <name type="common">Ginger</name>
    <name type="synonym">Amomum zingiber</name>
    <dbReference type="NCBI Taxonomy" id="94328"/>
    <lineage>
        <taxon>Eukaryota</taxon>
        <taxon>Viridiplantae</taxon>
        <taxon>Streptophyta</taxon>
        <taxon>Embryophyta</taxon>
        <taxon>Tracheophyta</taxon>
        <taxon>Spermatophyta</taxon>
        <taxon>Magnoliopsida</taxon>
        <taxon>Liliopsida</taxon>
        <taxon>Zingiberales</taxon>
        <taxon>Zingiberaceae</taxon>
        <taxon>Zingiber</taxon>
    </lineage>
</organism>
<feature type="compositionally biased region" description="Acidic residues" evidence="3">
    <location>
        <begin position="37"/>
        <end position="54"/>
    </location>
</feature>
<gene>
    <name evidence="6" type="ORF">ZIOFF_006813</name>
</gene>
<dbReference type="EMBL" id="JACMSC010000002">
    <property type="protein sequence ID" value="KAG6532953.1"/>
    <property type="molecule type" value="Genomic_DNA"/>
</dbReference>
<evidence type="ECO:0000256" key="2">
    <source>
        <dbReference type="ARBA" id="ARBA00022912"/>
    </source>
</evidence>
<sequence>MEAAAESDHVDNYASGDGSLATNGDSERAWGQVNEREEGDDIVEGGRVEDDDGTSEANKAKNWTVISKSRMRMIEIRATFHDRSWLVVKEIATIVTALSSAKWTTFSLRWDLHHHQSRPPRSAILGGLGGESVADRASRLRSLFPPRRAPDAIACLRRYPIRSSRVRVFWNCKADPRLEVLWSGNLVSEDDMKITELEDGASEEYCDSGSQEIVPLKAKRALVGAGARVLFYPTLMYNVLRNMMQAEFRWWDEIEQTHGIDHLVIPTRDYLFAPSPVDIRRAVDFIHSNASCGRTTYVHCKAGRGRSTTIVLCYLVKYRNMTATAALEYVRSKRPRVLLAPSQWQAVQDFKRQELESLEVKSTLFFSHPGDTVLITEADLEGYGSTEVEAKELKRIRKIALARPMMARVSCFFAALMASGDLPRLPPRLPEIRAC</sequence>
<evidence type="ECO:0008006" key="8">
    <source>
        <dbReference type="Google" id="ProtNLM"/>
    </source>
</evidence>
<feature type="domain" description="Tyrosine-protein phosphatase" evidence="4">
    <location>
        <begin position="212"/>
        <end position="356"/>
    </location>
</feature>
<feature type="region of interest" description="Disordered" evidence="3">
    <location>
        <begin position="1"/>
        <end position="57"/>
    </location>
</feature>
<dbReference type="SUPFAM" id="SSF52799">
    <property type="entry name" value="(Phosphotyrosine protein) phosphatases II"/>
    <property type="match status" value="1"/>
</dbReference>
<dbReference type="InterPro" id="IPR000340">
    <property type="entry name" value="Dual-sp_phosphatase_cat-dom"/>
</dbReference>
<dbReference type="InterPro" id="IPR000387">
    <property type="entry name" value="Tyr_Pase_dom"/>
</dbReference>
<evidence type="ECO:0000259" key="4">
    <source>
        <dbReference type="PROSITE" id="PS50054"/>
    </source>
</evidence>
<dbReference type="GO" id="GO:0004721">
    <property type="term" value="F:phosphoprotein phosphatase activity"/>
    <property type="evidence" value="ECO:0007669"/>
    <property type="project" value="UniProtKB-KW"/>
</dbReference>
<evidence type="ECO:0000313" key="7">
    <source>
        <dbReference type="Proteomes" id="UP000734854"/>
    </source>
</evidence>
<name>A0A8J5HP48_ZINOF</name>
<protein>
    <recommendedName>
        <fullName evidence="8">Dual specificity protein phosphatase DSP8</fullName>
    </recommendedName>
</protein>
<proteinExistence type="predicted"/>
<feature type="domain" description="Tyrosine specific protein phosphatases" evidence="5">
    <location>
        <begin position="277"/>
        <end position="345"/>
    </location>
</feature>
<dbReference type="SMART" id="SM00195">
    <property type="entry name" value="DSPc"/>
    <property type="match status" value="1"/>
</dbReference>
<dbReference type="InterPro" id="IPR016130">
    <property type="entry name" value="Tyr_Pase_AS"/>
</dbReference>
<dbReference type="PROSITE" id="PS50054">
    <property type="entry name" value="TYR_PHOSPHATASE_DUAL"/>
    <property type="match status" value="1"/>
</dbReference>
<dbReference type="PROSITE" id="PS00383">
    <property type="entry name" value="TYR_PHOSPHATASE_1"/>
    <property type="match status" value="1"/>
</dbReference>
<dbReference type="PROSITE" id="PS50056">
    <property type="entry name" value="TYR_PHOSPHATASE_2"/>
    <property type="match status" value="1"/>
</dbReference>
<dbReference type="AlphaFoldDB" id="A0A8J5HP48"/>
<evidence type="ECO:0000313" key="6">
    <source>
        <dbReference type="EMBL" id="KAG6532953.1"/>
    </source>
</evidence>
<dbReference type="Pfam" id="PF00782">
    <property type="entry name" value="DSPc"/>
    <property type="match status" value="1"/>
</dbReference>
<dbReference type="InterPro" id="IPR029021">
    <property type="entry name" value="Prot-tyrosine_phosphatase-like"/>
</dbReference>
<dbReference type="PANTHER" id="PTHR46274">
    <property type="entry name" value="PHOSPHATIDYLINOSITOL PHOSPHATASE"/>
    <property type="match status" value="1"/>
</dbReference>
<feature type="compositionally biased region" description="Basic and acidic residues" evidence="3">
    <location>
        <begin position="1"/>
        <end position="11"/>
    </location>
</feature>
<keyword evidence="1" id="KW-0378">Hydrolase</keyword>
<evidence type="ECO:0000256" key="3">
    <source>
        <dbReference type="SAM" id="MobiDB-lite"/>
    </source>
</evidence>
<accession>A0A8J5HP48</accession>
<evidence type="ECO:0000259" key="5">
    <source>
        <dbReference type="PROSITE" id="PS50056"/>
    </source>
</evidence>
<dbReference type="InterPro" id="IPR020422">
    <property type="entry name" value="TYR_PHOSPHATASE_DUAL_dom"/>
</dbReference>
<comment type="caution">
    <text evidence="6">The sequence shown here is derived from an EMBL/GenBank/DDBJ whole genome shotgun (WGS) entry which is preliminary data.</text>
</comment>
<dbReference type="FunFam" id="3.90.190.10:FF:000157">
    <property type="entry name" value="Protein-tyrosine phosphatase"/>
    <property type="match status" value="1"/>
</dbReference>
<dbReference type="PANTHER" id="PTHR46274:SF6">
    <property type="entry name" value="TYR_PHOSPHATASE_2 DOMAIN-CONTAINING PROTEIN"/>
    <property type="match status" value="1"/>
</dbReference>